<protein>
    <submittedName>
        <fullName evidence="2">Uncharacterized protein</fullName>
    </submittedName>
</protein>
<proteinExistence type="predicted"/>
<dbReference type="EMBL" id="MW018138">
    <property type="protein sequence ID" value="QPB44487.1"/>
    <property type="molecule type" value="Genomic_DNA"/>
</dbReference>
<evidence type="ECO:0000313" key="2">
    <source>
        <dbReference type="EMBL" id="QPB44487.1"/>
    </source>
</evidence>
<keyword evidence="3" id="KW-1185">Reference proteome</keyword>
<organism evidence="2 3">
    <name type="scientific">Medusavirus stheno T3</name>
    <dbReference type="NCBI Taxonomy" id="3069717"/>
    <lineage>
        <taxon>Viruses</taxon>
        <taxon>Varidnaviria</taxon>
        <taxon>Bamfordvirae</taxon>
        <taxon>Nucleocytoviricota</taxon>
        <taxon>Megaviricetes</taxon>
        <taxon>Mamonoviridae</taxon>
        <taxon>Medusavirus</taxon>
        <taxon>Medusavirus sthenus</taxon>
    </lineage>
</organism>
<sequence>MSLASDPQQCCLSEAVYKLALRWGVQLVPSGTVADFRHCNLPPPAPLRSKKGVKKRKRRAAPAAKKAPSVKRQRRTSAAAGGAVEQKITAMVLLLQEIPLPGGSGWSYSYTVRRGTSEKAGYTDARFTAPSRNHCSLKVLFSMLRQVIVHRQPPADFSYTEVWYLVPWYLALYDIRHEFLDGGRYKIGGCYPEHIMDTLPEESLRVAREVCAGLRRIPEPVTALQRPAGEGAVALVDALEMQELLPHLDTNVPVFGANFVEQQPYDLTSLEADLNAILEARPVVRRSVEHFERSQAVKCMDFVAHTITDPVGFLDSLLAATNDPLVREMMQAASFHTVHGTPYAGSTWELAFMTYAEGESRQLCYTLTPTFVYFLQPDGVEYTRYFSGWELRRPGRPDQGSSIVGPHYVTGRVSADAGHDSANIIGTMHKYLRALDLERSTSVKKEDKTAVEHRYEVLLHVSLPFFDPRSSRVYHEEKWFPLSCGIDAQNPCMFKICAAPDSLPLDSRALPSGIAVKTSKDEASNYGSELQLEQLFDVRVEELVEYCARERLPVRIEGDLEDEKNVRLPLVNAILAKHGVAALFS</sequence>
<accession>A0A7S7YG37</accession>
<dbReference type="KEGG" id="vg:80543683"/>
<feature type="compositionally biased region" description="Basic residues" evidence="1">
    <location>
        <begin position="48"/>
        <end position="60"/>
    </location>
</feature>
<feature type="region of interest" description="Disordered" evidence="1">
    <location>
        <begin position="44"/>
        <end position="81"/>
    </location>
</feature>
<reference evidence="2 3" key="1">
    <citation type="submission" date="2020-09" db="EMBL/GenBank/DDBJ databases">
        <authorList>
            <person name="Zhang R."/>
            <person name="Garcia K."/>
            <person name="Ogata H."/>
        </authorList>
    </citation>
    <scope>NUCLEOTIDE SEQUENCE [LARGE SCALE GENOMIC DNA]</scope>
    <source>
        <strain evidence="3">stheno</strain>
    </source>
</reference>
<name>A0A7S7YG37_9VIRU</name>
<evidence type="ECO:0000313" key="3">
    <source>
        <dbReference type="Proteomes" id="UP001162098"/>
    </source>
</evidence>
<evidence type="ECO:0000256" key="1">
    <source>
        <dbReference type="SAM" id="MobiDB-lite"/>
    </source>
</evidence>
<dbReference type="Proteomes" id="UP001162098">
    <property type="component" value="Segment"/>
</dbReference>